<dbReference type="PaxDb" id="6239-Y71A12B.8"/>
<dbReference type="Proteomes" id="UP000001940">
    <property type="component" value="Chromosome I"/>
</dbReference>
<dbReference type="PhylomeDB" id="Q9NEN9"/>
<evidence type="ECO:0000259" key="1">
    <source>
        <dbReference type="SMART" id="SM00355"/>
    </source>
</evidence>
<feature type="domain" description="C2H2-type" evidence="1">
    <location>
        <begin position="96"/>
        <end position="119"/>
    </location>
</feature>
<evidence type="ECO:0000313" key="2">
    <source>
        <dbReference type="EMBL" id="CAB81993.2"/>
    </source>
</evidence>
<keyword evidence="3" id="KW-1185">Reference proteome</keyword>
<feature type="domain" description="C2H2-type" evidence="1">
    <location>
        <begin position="321"/>
        <end position="344"/>
    </location>
</feature>
<accession>Q9NEN9</accession>
<organism evidence="2 3">
    <name type="scientific">Caenorhabditis elegans</name>
    <dbReference type="NCBI Taxonomy" id="6239"/>
    <lineage>
        <taxon>Eukaryota</taxon>
        <taxon>Metazoa</taxon>
        <taxon>Ecdysozoa</taxon>
        <taxon>Nematoda</taxon>
        <taxon>Chromadorea</taxon>
        <taxon>Rhabditida</taxon>
        <taxon>Rhabditina</taxon>
        <taxon>Rhabditomorpha</taxon>
        <taxon>Rhabditoidea</taxon>
        <taxon>Rhabditidae</taxon>
        <taxon>Peloderinae</taxon>
        <taxon>Caenorhabditis</taxon>
    </lineage>
</organism>
<dbReference type="HOGENOM" id="CLU_564112_0_0_1"/>
<sequence length="355" mass="41136">MAHHFWEMDKIKVPIYRFFDDNPNVLKEVYKQDVNEVFRAIQTVRSIALQSYSTRILSFLNIETRRFVRPGAGWKKPSENQVVAETGRYGDTLEAFHCDKCSYASGSISELNVHHYLKHGKKEELEMGLSKESVESLTEGLTVFAESFRRIHPYLNKLLPAFECDAFWKKTISKFIDCLETLYKYDMKLLAMTVSSCGEDVEMVHSGKEDEQSDEVDLENIAEHIFLLTERYDQIRPNLKDLLFILKSFDYYEKYTTDIMKAFGNLGNVFHTPIALHVLKYLGKNVKRFKYSVSRFEIRQTPNQNGTPNQKSSLAVGQTPTSCDQCQFKSLNINTLNTHFYFCHCKNENGVGKML</sequence>
<reference evidence="2 3" key="1">
    <citation type="journal article" date="1998" name="Science">
        <title>Genome sequence of the nematode C. elegans: a platform for investigating biology.</title>
        <authorList>
            <consortium name="The C. elegans sequencing consortium"/>
            <person name="Sulson J.E."/>
            <person name="Waterston R."/>
        </authorList>
    </citation>
    <scope>NUCLEOTIDE SEQUENCE [LARGE SCALE GENOMIC DNA]</scope>
    <source>
        <strain evidence="2 3">Bristol N2</strain>
    </source>
</reference>
<evidence type="ECO:0000313" key="3">
    <source>
        <dbReference type="Proteomes" id="UP000001940"/>
    </source>
</evidence>
<protein>
    <submittedName>
        <fullName evidence="2">C2H2-type domain-containing protein</fullName>
    </submittedName>
</protein>
<dbReference type="SMART" id="SM00355">
    <property type="entry name" value="ZnF_C2H2"/>
    <property type="match status" value="2"/>
</dbReference>
<name>Q9NEN9_CAEEL</name>
<dbReference type="InterPro" id="IPR013087">
    <property type="entry name" value="Znf_C2H2_type"/>
</dbReference>
<proteinExistence type="predicted"/>
<dbReference type="UCSC" id="Y71A12B.8">
    <property type="organism name" value="c. elegans"/>
</dbReference>
<dbReference type="AlphaFoldDB" id="Q9NEN9"/>
<dbReference type="AGR" id="WB:WBGene00013505"/>
<evidence type="ECO:0000313" key="4">
    <source>
        <dbReference type="WormBase" id="Y71A12B.8"/>
    </source>
</evidence>
<dbReference type="WormBase" id="Y71A12B.8">
    <property type="protein sequence ID" value="CE53841"/>
    <property type="gene ID" value="WBGene00013505"/>
</dbReference>
<dbReference type="InParanoid" id="Q9NEN9"/>
<gene>
    <name evidence="2" type="ORF">CELE_Y71A12B.8</name>
    <name evidence="2 4" type="ORF">Y71A12B.8</name>
</gene>
<dbReference type="EMBL" id="BX284601">
    <property type="protein sequence ID" value="CAB81993.2"/>
    <property type="molecule type" value="Genomic_DNA"/>
</dbReference>